<protein>
    <submittedName>
        <fullName evidence="2">Uncharacterized protein</fullName>
    </submittedName>
</protein>
<feature type="transmembrane region" description="Helical" evidence="1">
    <location>
        <begin position="31"/>
        <end position="50"/>
    </location>
</feature>
<organism evidence="2 3">
    <name type="scientific">Rhodanobacter denitrificans</name>
    <dbReference type="NCBI Taxonomy" id="666685"/>
    <lineage>
        <taxon>Bacteria</taxon>
        <taxon>Pseudomonadati</taxon>
        <taxon>Pseudomonadota</taxon>
        <taxon>Gammaproteobacteria</taxon>
        <taxon>Lysobacterales</taxon>
        <taxon>Rhodanobacteraceae</taxon>
        <taxon>Rhodanobacter</taxon>
    </lineage>
</organism>
<reference evidence="2 3" key="1">
    <citation type="submission" date="2012-04" db="EMBL/GenBank/DDBJ databases">
        <title>Complete genome of Rhodanobacter sp. 2APBS1.</title>
        <authorList>
            <consortium name="US DOE Joint Genome Institute"/>
            <person name="Huntemann M."/>
            <person name="Wei C.-L."/>
            <person name="Han J."/>
            <person name="Detter J.C."/>
            <person name="Han C."/>
            <person name="Tapia R."/>
            <person name="Munk A.C.C."/>
            <person name="Chen A."/>
            <person name="Krypides N."/>
            <person name="Mavromatis K."/>
            <person name="Markowitz V."/>
            <person name="Szeto E."/>
            <person name="Ivanova N."/>
            <person name="Mikhailova N."/>
            <person name="Ovchinnikova G."/>
            <person name="Pagani I."/>
            <person name="Pati A."/>
            <person name="Goodwin L."/>
            <person name="Peters L."/>
            <person name="Pitluck S."/>
            <person name="Woyke T."/>
            <person name="Prakash O."/>
            <person name="Elkins J."/>
            <person name="Brown S."/>
            <person name="Palumbo A."/>
            <person name="Hemme C."/>
            <person name="Zhou J."/>
            <person name="Watson D."/>
            <person name="Jardine P."/>
            <person name="Kostka J."/>
            <person name="Green S."/>
        </authorList>
    </citation>
    <scope>NUCLEOTIDE SEQUENCE [LARGE SCALE GENOMIC DNA]</scope>
    <source>
        <strain evidence="2 3">2APBS1</strain>
    </source>
</reference>
<keyword evidence="3" id="KW-1185">Reference proteome</keyword>
<evidence type="ECO:0000313" key="2">
    <source>
        <dbReference type="EMBL" id="AGG89064.1"/>
    </source>
</evidence>
<dbReference type="HOGENOM" id="CLU_2013476_0_0_6"/>
<evidence type="ECO:0000256" key="1">
    <source>
        <dbReference type="SAM" id="Phobius"/>
    </source>
</evidence>
<gene>
    <name evidence="2" type="ORF">R2APBS1_1941</name>
</gene>
<accession>M4NE99</accession>
<dbReference type="Proteomes" id="UP000011859">
    <property type="component" value="Chromosome"/>
</dbReference>
<evidence type="ECO:0000313" key="3">
    <source>
        <dbReference type="Proteomes" id="UP000011859"/>
    </source>
</evidence>
<keyword evidence="1" id="KW-1133">Transmembrane helix</keyword>
<feature type="transmembrane region" description="Helical" evidence="1">
    <location>
        <begin position="70"/>
        <end position="93"/>
    </location>
</feature>
<feature type="transmembrane region" description="Helical" evidence="1">
    <location>
        <begin position="6"/>
        <end position="24"/>
    </location>
</feature>
<dbReference type="STRING" id="666685.R2APBS1_1941"/>
<dbReference type="GeneID" id="72428675"/>
<keyword evidence="1" id="KW-0812">Transmembrane</keyword>
<dbReference type="RefSeq" id="WP_015447789.1">
    <property type="nucleotide sequence ID" value="NC_020541.1"/>
</dbReference>
<dbReference type="AlphaFoldDB" id="M4NE99"/>
<dbReference type="EMBL" id="CP003470">
    <property type="protein sequence ID" value="AGG89064.1"/>
    <property type="molecule type" value="Genomic_DNA"/>
</dbReference>
<dbReference type="KEGG" id="rhd:R2APBS1_1941"/>
<name>M4NE99_9GAMM</name>
<proteinExistence type="predicted"/>
<keyword evidence="1" id="KW-0472">Membrane</keyword>
<sequence length="123" mass="13008" precursor="true">MSTATLLSLTWFASYLVAATGIAFMPRACGWLVEALAFVLAGVSLAWWPVLPGYESTGVWIRSLAWPCFGLATACGLVAAYGFGTGVGVVLRLPLGPRRHGERAAHIGLKALRAATPRARHGE</sequence>